<evidence type="ECO:0000256" key="1">
    <source>
        <dbReference type="ARBA" id="ARBA00022490"/>
    </source>
</evidence>
<dbReference type="PROSITE" id="PS00092">
    <property type="entry name" value="N6_MTASE"/>
    <property type="match status" value="1"/>
</dbReference>
<dbReference type="Gene3D" id="3.40.50.150">
    <property type="entry name" value="Vaccinia Virus protein VP39"/>
    <property type="match status" value="1"/>
</dbReference>
<comment type="function">
    <text evidence="6">Specifically methylates the adenine in position 37 of tRNA(1)(Val) (anticodon cmo5UAC).</text>
</comment>
<dbReference type="PANTHER" id="PTHR47739:SF1">
    <property type="entry name" value="TRNA1(VAL) (ADENINE(37)-N6)-METHYLTRANSFERASE"/>
    <property type="match status" value="1"/>
</dbReference>
<comment type="similarity">
    <text evidence="6">Belongs to the methyltransferase superfamily. tRNA (adenine-N(6)-)-methyltransferase family.</text>
</comment>
<dbReference type="EMBL" id="LGAA01000016">
    <property type="protein sequence ID" value="KPD02991.1"/>
    <property type="molecule type" value="Genomic_DNA"/>
</dbReference>
<reference evidence="8 9" key="1">
    <citation type="submission" date="2015-07" db="EMBL/GenBank/DDBJ databases">
        <title>ATOL: Assembling a taxonomically balanced genome-scale reconstruction of the evolutionary history of the Enterobacteriaceae.</title>
        <authorList>
            <person name="Plunkett G.III."/>
            <person name="Neeno-Eckwall E.C."/>
            <person name="Glasner J.D."/>
            <person name="Perna N.T."/>
        </authorList>
    </citation>
    <scope>NUCLEOTIDE SEQUENCE [LARGE SCALE GENOMIC DNA]</scope>
    <source>
        <strain evidence="8 9">ATCC 35017</strain>
    </source>
</reference>
<evidence type="ECO:0000313" key="8">
    <source>
        <dbReference type="EMBL" id="KPD02991.1"/>
    </source>
</evidence>
<evidence type="ECO:0000313" key="9">
    <source>
        <dbReference type="Proteomes" id="UP000053226"/>
    </source>
</evidence>
<dbReference type="InterPro" id="IPR022882">
    <property type="entry name" value="tRNA_adenine-N6_MeTrfase"/>
</dbReference>
<comment type="caution">
    <text evidence="8">The sequence shown here is derived from an EMBL/GenBank/DDBJ whole genome shotgun (WGS) entry which is preliminary data.</text>
</comment>
<evidence type="ECO:0000256" key="2">
    <source>
        <dbReference type="ARBA" id="ARBA00022603"/>
    </source>
</evidence>
<evidence type="ECO:0000256" key="6">
    <source>
        <dbReference type="HAMAP-Rule" id="MF_01872"/>
    </source>
</evidence>
<dbReference type="GO" id="GO:0008033">
    <property type="term" value="P:tRNA processing"/>
    <property type="evidence" value="ECO:0007669"/>
    <property type="project" value="UniProtKB-UniRule"/>
</dbReference>
<dbReference type="SUPFAM" id="SSF53335">
    <property type="entry name" value="S-adenosyl-L-methionine-dependent methyltransferases"/>
    <property type="match status" value="1"/>
</dbReference>
<dbReference type="InterPro" id="IPR007848">
    <property type="entry name" value="Small_mtfrase_dom"/>
</dbReference>
<organism evidence="8 9">
    <name type="scientific">Moellerella wisconsensis ATCC 35017</name>
    <dbReference type="NCBI Taxonomy" id="1354267"/>
    <lineage>
        <taxon>Bacteria</taxon>
        <taxon>Pseudomonadati</taxon>
        <taxon>Pseudomonadota</taxon>
        <taxon>Gammaproteobacteria</taxon>
        <taxon>Enterobacterales</taxon>
        <taxon>Morganellaceae</taxon>
        <taxon>Moellerella</taxon>
    </lineage>
</organism>
<evidence type="ECO:0000259" key="7">
    <source>
        <dbReference type="Pfam" id="PF05175"/>
    </source>
</evidence>
<dbReference type="Proteomes" id="UP000053226">
    <property type="component" value="Unassembled WGS sequence"/>
</dbReference>
<name>A0A0N0IAS8_9GAMM</name>
<protein>
    <recommendedName>
        <fullName evidence="6">tRNA1(Val) (adenine(37)-N6)-methyltransferase</fullName>
        <ecNumber evidence="6">2.1.1.223</ecNumber>
    </recommendedName>
    <alternativeName>
        <fullName evidence="6">tRNA m6A37 methyltransferase</fullName>
    </alternativeName>
</protein>
<comment type="subcellular location">
    <subcellularLocation>
        <location evidence="6">Cytoplasm</location>
    </subcellularLocation>
</comment>
<keyword evidence="1 6" id="KW-0963">Cytoplasm</keyword>
<keyword evidence="3 6" id="KW-0808">Transferase</keyword>
<feature type="domain" description="Methyltransferase small" evidence="7">
    <location>
        <begin position="44"/>
        <end position="128"/>
    </location>
</feature>
<dbReference type="InterPro" id="IPR002052">
    <property type="entry name" value="DNA_methylase_N6_adenine_CS"/>
</dbReference>
<dbReference type="PANTHER" id="PTHR47739">
    <property type="entry name" value="TRNA1(VAL) (ADENINE(37)-N6)-METHYLTRANSFERASE"/>
    <property type="match status" value="1"/>
</dbReference>
<dbReference type="GO" id="GO:0032259">
    <property type="term" value="P:methylation"/>
    <property type="evidence" value="ECO:0007669"/>
    <property type="project" value="UniProtKB-KW"/>
</dbReference>
<dbReference type="RefSeq" id="WP_053907973.1">
    <property type="nucleotide sequence ID" value="NZ_CAWMUS010000016.1"/>
</dbReference>
<keyword evidence="4 6" id="KW-0949">S-adenosyl-L-methionine</keyword>
<evidence type="ECO:0000256" key="4">
    <source>
        <dbReference type="ARBA" id="ARBA00022691"/>
    </source>
</evidence>
<keyword evidence="9" id="KW-1185">Reference proteome</keyword>
<dbReference type="NCBIfam" id="NF047853">
    <property type="entry name" value="tRm6a37MtseTrmN"/>
    <property type="match status" value="1"/>
</dbReference>
<gene>
    <name evidence="8" type="ORF">M992_1479</name>
</gene>
<dbReference type="InterPro" id="IPR050210">
    <property type="entry name" value="tRNA_Adenine-N(6)_MTase"/>
</dbReference>
<dbReference type="GO" id="GO:0003676">
    <property type="term" value="F:nucleic acid binding"/>
    <property type="evidence" value="ECO:0007669"/>
    <property type="project" value="InterPro"/>
</dbReference>
<proteinExistence type="inferred from homology"/>
<evidence type="ECO:0000256" key="3">
    <source>
        <dbReference type="ARBA" id="ARBA00022679"/>
    </source>
</evidence>
<keyword evidence="5 6" id="KW-0819">tRNA processing</keyword>
<dbReference type="GO" id="GO:0005737">
    <property type="term" value="C:cytoplasm"/>
    <property type="evidence" value="ECO:0007669"/>
    <property type="project" value="UniProtKB-SubCell"/>
</dbReference>
<dbReference type="AlphaFoldDB" id="A0A0N0IAS8"/>
<comment type="catalytic activity">
    <reaction evidence="6">
        <text>adenosine(37) in tRNA1(Val) + S-adenosyl-L-methionine = N(6)-methyladenosine(37) in tRNA1(Val) + S-adenosyl-L-homocysteine + H(+)</text>
        <dbReference type="Rhea" id="RHEA:43160"/>
        <dbReference type="Rhea" id="RHEA-COMP:10369"/>
        <dbReference type="Rhea" id="RHEA-COMP:10370"/>
        <dbReference type="ChEBI" id="CHEBI:15378"/>
        <dbReference type="ChEBI" id="CHEBI:57856"/>
        <dbReference type="ChEBI" id="CHEBI:59789"/>
        <dbReference type="ChEBI" id="CHEBI:74411"/>
        <dbReference type="ChEBI" id="CHEBI:74449"/>
        <dbReference type="EC" id="2.1.1.223"/>
    </reaction>
</comment>
<dbReference type="EC" id="2.1.1.223" evidence="6"/>
<dbReference type="GO" id="GO:0016430">
    <property type="term" value="F:tRNA (adenine-N6)-methyltransferase activity"/>
    <property type="evidence" value="ECO:0007669"/>
    <property type="project" value="UniProtKB-UniRule"/>
</dbReference>
<evidence type="ECO:0000256" key="5">
    <source>
        <dbReference type="ARBA" id="ARBA00022694"/>
    </source>
</evidence>
<dbReference type="HAMAP" id="MF_01872">
    <property type="entry name" value="tRNA_methyltr_YfiC"/>
    <property type="match status" value="1"/>
</dbReference>
<dbReference type="CDD" id="cd02440">
    <property type="entry name" value="AdoMet_MTases"/>
    <property type="match status" value="1"/>
</dbReference>
<accession>A0A0N0IAS8</accession>
<dbReference type="OrthoDB" id="5383291at2"/>
<sequence length="245" mass="27510">MGQTVKRYRKGGFTFKQFFVGHDRCAMKVGTDGVLLGAWAPVENACKALDIGCGSGLISLMLAQRQPRLHIDAIELDPVAAEQAAENFHASPWADRLQVYAENVLDFVQHTQNKYALIVSNPPYFEPAVSCRDSYRDQARYTATLNHQSLLMCAKKLLTADGLFCVVLPSDVAENVEQLALQQGWSVFQRTNICDKSTTPIHRVLLAFSQQPTETLIDSLVLKQDDGKTYTPQFIQWITDFYVNY</sequence>
<keyword evidence="2 6" id="KW-0489">Methyltransferase</keyword>
<dbReference type="Pfam" id="PF05175">
    <property type="entry name" value="MTS"/>
    <property type="match status" value="1"/>
</dbReference>
<dbReference type="InterPro" id="IPR029063">
    <property type="entry name" value="SAM-dependent_MTases_sf"/>
</dbReference>